<dbReference type="GO" id="GO:0003676">
    <property type="term" value="F:nucleic acid binding"/>
    <property type="evidence" value="ECO:0007669"/>
    <property type="project" value="InterPro"/>
</dbReference>
<protein>
    <recommendedName>
        <fullName evidence="1">Tc1-like transposase DDE domain-containing protein</fullName>
    </recommendedName>
</protein>
<dbReference type="InterPro" id="IPR036397">
    <property type="entry name" value="RNaseH_sf"/>
</dbReference>
<organism evidence="2">
    <name type="scientific">Scylla olivacea</name>
    <name type="common">Orange mud crab</name>
    <name type="synonym">Cancer olivacea</name>
    <dbReference type="NCBI Taxonomy" id="85551"/>
    <lineage>
        <taxon>Eukaryota</taxon>
        <taxon>Metazoa</taxon>
        <taxon>Ecdysozoa</taxon>
        <taxon>Arthropoda</taxon>
        <taxon>Crustacea</taxon>
        <taxon>Multicrustacea</taxon>
        <taxon>Malacostraca</taxon>
        <taxon>Eumalacostraca</taxon>
        <taxon>Eucarida</taxon>
        <taxon>Decapoda</taxon>
        <taxon>Pleocyemata</taxon>
        <taxon>Brachyura</taxon>
        <taxon>Eubrachyura</taxon>
        <taxon>Portunoidea</taxon>
        <taxon>Portunidae</taxon>
        <taxon>Portuninae</taxon>
        <taxon>Scylla</taxon>
    </lineage>
</organism>
<dbReference type="Pfam" id="PF13358">
    <property type="entry name" value="DDE_3"/>
    <property type="match status" value="1"/>
</dbReference>
<reference evidence="2" key="1">
    <citation type="submission" date="2015-09" db="EMBL/GenBank/DDBJ databases">
        <title>Scylla olivacea transcriptome.</title>
        <authorList>
            <person name="Ikhwanuddin M."/>
        </authorList>
    </citation>
    <scope>NUCLEOTIDE SEQUENCE</scope>
</reference>
<accession>A0A0P4VZQ3</accession>
<dbReference type="Gene3D" id="3.30.420.10">
    <property type="entry name" value="Ribonuclease H-like superfamily/Ribonuclease H"/>
    <property type="match status" value="1"/>
</dbReference>
<evidence type="ECO:0000259" key="1">
    <source>
        <dbReference type="Pfam" id="PF13358"/>
    </source>
</evidence>
<name>A0A0P4VZQ3_SCYOL</name>
<dbReference type="InterPro" id="IPR038717">
    <property type="entry name" value="Tc1-like_DDE_dom"/>
</dbReference>
<dbReference type="EMBL" id="GDRN01099940">
    <property type="protein sequence ID" value="JAI58667.1"/>
    <property type="molecule type" value="Transcribed_RNA"/>
</dbReference>
<dbReference type="AlphaFoldDB" id="A0A0P4VZQ3"/>
<sequence>MVNFYEIGDSNLFMHDTAPCHKAKVMNWLKDKKVDVLEWPGNSPDLNPFEKLWENMKLKLQERDTSTLSTWLKHSDIWVHDTKVDYCKTQLDSMPRHTKAIVKAHGGHSKY</sequence>
<proteinExistence type="predicted"/>
<evidence type="ECO:0000313" key="2">
    <source>
        <dbReference type="EMBL" id="JAI58667.1"/>
    </source>
</evidence>
<feature type="domain" description="Tc1-like transposase DDE" evidence="1">
    <location>
        <begin position="13"/>
        <end position="67"/>
    </location>
</feature>